<dbReference type="GO" id="GO:0016887">
    <property type="term" value="F:ATP hydrolysis activity"/>
    <property type="evidence" value="ECO:0007669"/>
    <property type="project" value="InterPro"/>
</dbReference>
<dbReference type="Gene3D" id="3.40.50.300">
    <property type="entry name" value="P-loop containing nucleotide triphosphate hydrolases"/>
    <property type="match status" value="1"/>
</dbReference>
<dbReference type="KEGG" id="tna:CTN_1351"/>
<evidence type="ECO:0000256" key="2">
    <source>
        <dbReference type="ARBA" id="ARBA00022741"/>
    </source>
</evidence>
<dbReference type="EMBL" id="CP000916">
    <property type="protein sequence ID" value="ACM23527.1"/>
    <property type="molecule type" value="Genomic_DNA"/>
</dbReference>
<dbReference type="InterPro" id="IPR003593">
    <property type="entry name" value="AAA+_ATPase"/>
</dbReference>
<dbReference type="RefSeq" id="WP_015919821.1">
    <property type="nucleotide sequence ID" value="NC_011978.1"/>
</dbReference>
<dbReference type="InterPro" id="IPR013563">
    <property type="entry name" value="Oligopep_ABC_C"/>
</dbReference>
<dbReference type="Pfam" id="PF00005">
    <property type="entry name" value="ABC_tran"/>
    <property type="match status" value="1"/>
</dbReference>
<dbReference type="SMART" id="SM00382">
    <property type="entry name" value="AAA"/>
    <property type="match status" value="1"/>
</dbReference>
<evidence type="ECO:0000313" key="6">
    <source>
        <dbReference type="Proteomes" id="UP000000445"/>
    </source>
</evidence>
<keyword evidence="2" id="KW-0547">Nucleotide-binding</keyword>
<keyword evidence="1" id="KW-0813">Transport</keyword>
<keyword evidence="6" id="KW-1185">Reference proteome</keyword>
<dbReference type="STRING" id="309803.CTN_1351"/>
<dbReference type="HOGENOM" id="CLU_000604_1_23_0"/>
<dbReference type="SUPFAM" id="SSF52540">
    <property type="entry name" value="P-loop containing nucleoside triphosphate hydrolases"/>
    <property type="match status" value="1"/>
</dbReference>
<sequence>MIGVAEVVLNVKDLKIYYRTLYGYVKAVDGVSFDIKRGEILGIAGESGCGKSTLGNGLILLKPPMKYMGGEAILDGKNIMTLSPRELRKIRYEKISIIPQYAMDAMNPTKKIKQIIDDLLHEHGESFERKRDLIEERLEIVNLGKKVLNMYPIELSGGMKQRMVMVISTLMNPDVLIADEITSALDVSSQRSVIQMLYEMRERKIMGSLAFITHDLSVLYQIADKVMVLYAGRVAEISPMENIVKEPLHPYTKMLLSSLPKIGVRYSQTKLKGIPGYPPSLLNIGPGCRFRDRCPYAFEKCEQDPPVFDVDGRKVSCWLFERGDAN</sequence>
<dbReference type="AlphaFoldDB" id="B9K994"/>
<name>B9K994_THENN</name>
<dbReference type="Proteomes" id="UP000000445">
    <property type="component" value="Chromosome"/>
</dbReference>
<dbReference type="PROSITE" id="PS50893">
    <property type="entry name" value="ABC_TRANSPORTER_2"/>
    <property type="match status" value="1"/>
</dbReference>
<organism evidence="5 6">
    <name type="scientific">Thermotoga neapolitana (strain ATCC 49049 / DSM 4359 / NBRC 107923 / NS-E)</name>
    <dbReference type="NCBI Taxonomy" id="309803"/>
    <lineage>
        <taxon>Bacteria</taxon>
        <taxon>Thermotogati</taxon>
        <taxon>Thermotogota</taxon>
        <taxon>Thermotogae</taxon>
        <taxon>Thermotogales</taxon>
        <taxon>Thermotogaceae</taxon>
        <taxon>Thermotoga</taxon>
    </lineage>
</organism>
<accession>B9K994</accession>
<evidence type="ECO:0000313" key="5">
    <source>
        <dbReference type="EMBL" id="ACM23527.1"/>
    </source>
</evidence>
<dbReference type="CDD" id="cd03257">
    <property type="entry name" value="ABC_NikE_OppD_transporters"/>
    <property type="match status" value="1"/>
</dbReference>
<dbReference type="PROSITE" id="PS00211">
    <property type="entry name" value="ABC_TRANSPORTER_1"/>
    <property type="match status" value="1"/>
</dbReference>
<dbReference type="InterPro" id="IPR017871">
    <property type="entry name" value="ABC_transporter-like_CS"/>
</dbReference>
<gene>
    <name evidence="5" type="ordered locus">CTN_1351</name>
</gene>
<dbReference type="InterPro" id="IPR003439">
    <property type="entry name" value="ABC_transporter-like_ATP-bd"/>
</dbReference>
<dbReference type="Pfam" id="PF08352">
    <property type="entry name" value="oligo_HPY"/>
    <property type="match status" value="1"/>
</dbReference>
<dbReference type="GO" id="GO:0005524">
    <property type="term" value="F:ATP binding"/>
    <property type="evidence" value="ECO:0007669"/>
    <property type="project" value="UniProtKB-KW"/>
</dbReference>
<feature type="domain" description="ABC transporter" evidence="4">
    <location>
        <begin position="11"/>
        <end position="256"/>
    </location>
</feature>
<dbReference type="PANTHER" id="PTHR43067">
    <property type="entry name" value="OLIGOPEPTIDE/DIPEPTIDE ABC TRANSPORTER, ATPASE SUBUNIT"/>
    <property type="match status" value="1"/>
</dbReference>
<dbReference type="PANTHER" id="PTHR43067:SF3">
    <property type="entry name" value="MALTOSE ABC TRANSPORTER, ATP-BINDING PROTEIN"/>
    <property type="match status" value="1"/>
</dbReference>
<dbReference type="eggNOG" id="COG0444">
    <property type="taxonomic scope" value="Bacteria"/>
</dbReference>
<dbReference type="NCBIfam" id="TIGR01727">
    <property type="entry name" value="oligo_HPY"/>
    <property type="match status" value="1"/>
</dbReference>
<proteinExistence type="predicted"/>
<dbReference type="InterPro" id="IPR027417">
    <property type="entry name" value="P-loop_NTPase"/>
</dbReference>
<reference evidence="5 6" key="1">
    <citation type="journal article" date="2009" name="Biosci. Biotechnol. Biochem.">
        <title>WeGAS: a web-based microbial genome annotation system.</title>
        <authorList>
            <person name="Lee D."/>
            <person name="Seo H."/>
            <person name="Park C."/>
            <person name="Park K."/>
        </authorList>
    </citation>
    <scope>NUCLEOTIDE SEQUENCE [LARGE SCALE GENOMIC DNA]</scope>
    <source>
        <strain evidence="6">ATCC 49049 / DSM 4359 / NBRC 107923 / NS-E</strain>
    </source>
</reference>
<evidence type="ECO:0000256" key="3">
    <source>
        <dbReference type="ARBA" id="ARBA00022840"/>
    </source>
</evidence>
<protein>
    <submittedName>
        <fullName evidence="5">Oligopeptide/dipeptide ABC transporter, ATPase subunit</fullName>
    </submittedName>
</protein>
<evidence type="ECO:0000256" key="1">
    <source>
        <dbReference type="ARBA" id="ARBA00022448"/>
    </source>
</evidence>
<dbReference type="GO" id="GO:0015833">
    <property type="term" value="P:peptide transport"/>
    <property type="evidence" value="ECO:0007669"/>
    <property type="project" value="InterPro"/>
</dbReference>
<evidence type="ECO:0000259" key="4">
    <source>
        <dbReference type="PROSITE" id="PS50893"/>
    </source>
</evidence>
<keyword evidence="3" id="KW-0067">ATP-binding</keyword>